<evidence type="ECO:0000313" key="2">
    <source>
        <dbReference type="EMBL" id="AAC07057.1"/>
    </source>
</evidence>
<feature type="transmembrane region" description="Helical" evidence="1">
    <location>
        <begin position="123"/>
        <end position="142"/>
    </location>
</feature>
<dbReference type="RefSeq" id="WP_010880595.1">
    <property type="nucleotide sequence ID" value="NC_000918.1"/>
</dbReference>
<evidence type="ECO:0000256" key="1">
    <source>
        <dbReference type="SAM" id="Phobius"/>
    </source>
</evidence>
<evidence type="ECO:0000313" key="3">
    <source>
        <dbReference type="Proteomes" id="UP000000798"/>
    </source>
</evidence>
<reference evidence="2 3" key="1">
    <citation type="journal article" date="1998" name="Nature">
        <title>The complete genome of the hyperthermophilic bacterium Aquifex aeolicus.</title>
        <authorList>
            <person name="Deckert G."/>
            <person name="Warren P.V."/>
            <person name="Gaasterland T."/>
            <person name="Young W.G."/>
            <person name="Lenox A.L."/>
            <person name="Graham D.E."/>
            <person name="Overbeek R."/>
            <person name="Snead M.A."/>
            <person name="Keller M."/>
            <person name="Aujay M."/>
            <person name="Huber R."/>
            <person name="Feldman R.A."/>
            <person name="Short J.M."/>
            <person name="Olson G.J."/>
            <person name="Swanson R.V."/>
        </authorList>
    </citation>
    <scope>NUCLEOTIDE SEQUENCE [LARGE SCALE GENOMIC DNA]</scope>
    <source>
        <strain evidence="2 3">VF5</strain>
    </source>
</reference>
<protein>
    <recommendedName>
        <fullName evidence="4">Nitrate reductase gamma subunit</fullName>
    </recommendedName>
</protein>
<keyword evidence="1" id="KW-0812">Transmembrane</keyword>
<dbReference type="EnsemblBacteria" id="AAC07057">
    <property type="protein sequence ID" value="AAC07057"/>
    <property type="gene ID" value="aq_963"/>
</dbReference>
<dbReference type="STRING" id="224324.aq_963"/>
<dbReference type="eggNOG" id="COG2181">
    <property type="taxonomic scope" value="Bacteria"/>
</dbReference>
<dbReference type="AlphaFoldDB" id="O67094"/>
<feature type="transmembrane region" description="Helical" evidence="1">
    <location>
        <begin position="154"/>
        <end position="173"/>
    </location>
</feature>
<keyword evidence="3" id="KW-1185">Reference proteome</keyword>
<dbReference type="PIR" id="C70383">
    <property type="entry name" value="C70383"/>
</dbReference>
<sequence>MELIDVKVYDFVRSYLLPVSVYVFFIGILYRFFRVIILGLPHDRSKPKGHPFLKAVEKVTFKPTQAWRFFGEVFAHRGIQYVGGFLFHIGFLGLTFFVPQHAFLWKKIIGFEFPYMPQIVSDILAYAALGSLVALTVHRIFNPVLKLLTGSDEYIANTLIGIVIFTGLLANNWAGGGNYVWLVTLHMLSAALLIIYIPFSRLSHFVYYFVSVFYYGWKVGRRGVSF</sequence>
<dbReference type="InterPro" id="IPR036197">
    <property type="entry name" value="NarG-like_sf"/>
</dbReference>
<accession>O67094</accession>
<organism evidence="2 3">
    <name type="scientific">Aquifex aeolicus (strain VF5)</name>
    <dbReference type="NCBI Taxonomy" id="224324"/>
    <lineage>
        <taxon>Bacteria</taxon>
        <taxon>Pseudomonadati</taxon>
        <taxon>Aquificota</taxon>
        <taxon>Aquificia</taxon>
        <taxon>Aquificales</taxon>
        <taxon>Aquificaceae</taxon>
        <taxon>Aquifex</taxon>
    </lineage>
</organism>
<name>O67094_AQUAE</name>
<dbReference type="Proteomes" id="UP000000798">
    <property type="component" value="Chromosome"/>
</dbReference>
<dbReference type="OrthoDB" id="7872966at2"/>
<keyword evidence="1" id="KW-1133">Transmembrane helix</keyword>
<dbReference type="EMBL" id="AE000657">
    <property type="protein sequence ID" value="AAC07057.1"/>
    <property type="molecule type" value="Genomic_DNA"/>
</dbReference>
<dbReference type="InParanoid" id="O67094"/>
<dbReference type="SUPFAM" id="SSF103501">
    <property type="entry name" value="Respiratory nitrate reductase 1 gamma chain"/>
    <property type="match status" value="1"/>
</dbReference>
<dbReference type="KEGG" id="aae:aq_963"/>
<evidence type="ECO:0008006" key="4">
    <source>
        <dbReference type="Google" id="ProtNLM"/>
    </source>
</evidence>
<feature type="transmembrane region" description="Helical" evidence="1">
    <location>
        <begin position="85"/>
        <end position="103"/>
    </location>
</feature>
<keyword evidence="1" id="KW-0472">Membrane</keyword>
<feature type="transmembrane region" description="Helical" evidence="1">
    <location>
        <begin position="20"/>
        <end position="40"/>
    </location>
</feature>
<dbReference type="Gene3D" id="1.20.950.20">
    <property type="entry name" value="Transmembrane di-heme cytochromes, Chain C"/>
    <property type="match status" value="1"/>
</dbReference>
<gene>
    <name evidence="2" type="ordered locus">aq_963</name>
</gene>
<proteinExistence type="predicted"/>
<dbReference type="HOGENOM" id="CLU_107083_0_0_0"/>